<reference evidence="1 2" key="1">
    <citation type="submission" date="2017-09" db="EMBL/GenBank/DDBJ databases">
        <title>Large-scale bioinformatics analysis of Bacillus genomes uncovers conserved roles of natural products in bacterial physiology.</title>
        <authorList>
            <consortium name="Agbiome Team Llc"/>
            <person name="Bleich R.M."/>
            <person name="Grubbs K.J."/>
            <person name="Santa Maria K.C."/>
            <person name="Allen S.E."/>
            <person name="Farag S."/>
            <person name="Shank E.A."/>
            <person name="Bowers A."/>
        </authorList>
    </citation>
    <scope>NUCLEOTIDE SEQUENCE [LARGE SCALE GENOMIC DNA]</scope>
    <source>
        <strain evidence="1 2">AFS065400</strain>
    </source>
</reference>
<proteinExistence type="predicted"/>
<dbReference type="Proteomes" id="UP000226106">
    <property type="component" value="Unassembled WGS sequence"/>
</dbReference>
<dbReference type="AlphaFoldDB" id="A0A9X7AS33"/>
<comment type="caution">
    <text evidence="1">The sequence shown here is derived from an EMBL/GenBank/DDBJ whole genome shotgun (WGS) entry which is preliminary data.</text>
</comment>
<organism evidence="1 2">
    <name type="scientific">Bacillus thuringiensis</name>
    <dbReference type="NCBI Taxonomy" id="1428"/>
    <lineage>
        <taxon>Bacteria</taxon>
        <taxon>Bacillati</taxon>
        <taxon>Bacillota</taxon>
        <taxon>Bacilli</taxon>
        <taxon>Bacillales</taxon>
        <taxon>Bacillaceae</taxon>
        <taxon>Bacillus</taxon>
        <taxon>Bacillus cereus group</taxon>
    </lineage>
</organism>
<sequence length="108" mass="12478">MIDVKDPVFISYCESLIDKTYKILPLYEEKNVGLTSNIESLVIEVFGLHRVIDKLRMSAEYVTLVSTLKALEIYIKEDVISHREIKREVFKCIGLIKKIREVAMQSGE</sequence>
<evidence type="ECO:0000313" key="2">
    <source>
        <dbReference type="Proteomes" id="UP000226106"/>
    </source>
</evidence>
<protein>
    <submittedName>
        <fullName evidence="1">Uncharacterized protein</fullName>
    </submittedName>
</protein>
<name>A0A9X7AS33_BACTU</name>
<gene>
    <name evidence="1" type="ORF">COK72_01575</name>
</gene>
<accession>A0A9X7AS33</accession>
<dbReference type="EMBL" id="NVCO01000007">
    <property type="protein sequence ID" value="PFT50732.1"/>
    <property type="molecule type" value="Genomic_DNA"/>
</dbReference>
<dbReference type="RefSeq" id="WP_098640077.1">
    <property type="nucleotide sequence ID" value="NZ_NVCO01000007.1"/>
</dbReference>
<evidence type="ECO:0000313" key="1">
    <source>
        <dbReference type="EMBL" id="PFT50732.1"/>
    </source>
</evidence>